<reference evidence="1" key="1">
    <citation type="submission" date="2023-06" db="EMBL/GenBank/DDBJ databases">
        <title>Robiginitalea aurantiacus sp. nov. and Algoriphagus sediminis sp. nov., isolated from coastal sediment.</title>
        <authorList>
            <person name="Zhou Z.Y."/>
            <person name="An J."/>
            <person name="Jia Y.W."/>
            <person name="Du Z.J."/>
        </authorList>
    </citation>
    <scope>NUCLEOTIDE SEQUENCE</scope>
    <source>
        <strain evidence="1">M39</strain>
    </source>
</reference>
<proteinExistence type="predicted"/>
<dbReference type="EMBL" id="JAUDUY010000001">
    <property type="protein sequence ID" value="MDM9629835.1"/>
    <property type="molecule type" value="Genomic_DNA"/>
</dbReference>
<dbReference type="Pfam" id="PF11017">
    <property type="entry name" value="DUF2855"/>
    <property type="match status" value="1"/>
</dbReference>
<gene>
    <name evidence="1" type="ORF">QU605_00010</name>
</gene>
<dbReference type="Gene3D" id="3.50.50.60">
    <property type="entry name" value="FAD/NAD(P)-binding domain"/>
    <property type="match status" value="1"/>
</dbReference>
<organism evidence="1 2">
    <name type="scientific">Robiginitalea aurantiaca</name>
    <dbReference type="NCBI Taxonomy" id="3056915"/>
    <lineage>
        <taxon>Bacteria</taxon>
        <taxon>Pseudomonadati</taxon>
        <taxon>Bacteroidota</taxon>
        <taxon>Flavobacteriia</taxon>
        <taxon>Flavobacteriales</taxon>
        <taxon>Flavobacteriaceae</taxon>
        <taxon>Robiginitalea</taxon>
    </lineage>
</organism>
<dbReference type="InterPro" id="IPR036188">
    <property type="entry name" value="FAD/NAD-bd_sf"/>
</dbReference>
<name>A0ABT7WA86_9FLAO</name>
<evidence type="ECO:0000313" key="1">
    <source>
        <dbReference type="EMBL" id="MDM9629835.1"/>
    </source>
</evidence>
<dbReference type="InterPro" id="IPR021276">
    <property type="entry name" value="DUF2855"/>
</dbReference>
<protein>
    <submittedName>
        <fullName evidence="1">DUF2855 family protein</fullName>
    </submittedName>
</protein>
<evidence type="ECO:0000313" key="2">
    <source>
        <dbReference type="Proteomes" id="UP001174839"/>
    </source>
</evidence>
<dbReference type="Proteomes" id="UP001174839">
    <property type="component" value="Unassembled WGS sequence"/>
</dbReference>
<accession>A0ABT7WA86</accession>
<keyword evidence="2" id="KW-1185">Reference proteome</keyword>
<sequence length="832" mass="93116">MLETDYLIIGSGAVGMAFADTLLSETDARILMVDRYAKPGGHWNVAYPFVSLHQPSQFYGVSSKELSNGQKDTTGLNKGLLSLASGTEVSTYFEAVMRDTFLPSGRVEYFPSCNYLGNCKFESETTGEEYEVKVHKKIVDCTYLKTSVPATHTPNFEVAKGTVFIPINELPNTATDSAEYVIIGGGKTGIDACLWLLENKVSPDRITWIVSRDAWLINRQNIQPAEEFFDTTFGAMANQSEAISKANTAGEIFENLEDAGVLLRLDKTVRPTMFHGATVSPMELAALQEIKNIIRLGRVQRIEKTQIVLDQGILPTTPNHIYVDCSASAISNAAVKTIFQGNTITPQTVRSYQPVFSASFIAYVEANYKDEDTKNRLCQVVPLPNHDTDWISMTEAQMVNQFIWSQDKTLRAWMRKNRLDGYSKLLTSVDKTDAKKGAILKKMRKYSLPAMLKLQQLQRELDANNRTPIKNPQLEVNKDVFFKNRISETPDAELELKNGEVLLKVEKFAYTANNITYAVAADMVGYWQFFPSRGENAARWGVIPVWGFARVVASRSEGIPVGDRLFGFFPPAKHVKMTPVGISERRFIDGAAHRTRLPKGYNSYQRILNEKNYNPAFDRERMLFFPLLVTSFCLWDSLKQANWHGAKRIIILSASSKTSIGLAYALDADAEAPTFMGITSDRNLPKVEGLGIYDQCLSYDMISSIDADIPTVIVDMSGNSKVLAALHTRLGANMKFTHNVGLTHWLHTKAHEGIIRERSAFFFAPDHIQKLIQEWGPDRFEQETSAFLMTTVKKTRAWLNFRQVNSLEALAALHPAVCQGTLPPDEALVVEL</sequence>
<comment type="caution">
    <text evidence="1">The sequence shown here is derived from an EMBL/GenBank/DDBJ whole genome shotgun (WGS) entry which is preliminary data.</text>
</comment>
<dbReference type="RefSeq" id="WP_289723205.1">
    <property type="nucleotide sequence ID" value="NZ_JAUDUY010000001.1"/>
</dbReference>
<dbReference type="SUPFAM" id="SSF51905">
    <property type="entry name" value="FAD/NAD(P)-binding domain"/>
    <property type="match status" value="1"/>
</dbReference>